<keyword evidence="6" id="KW-0238">DNA-binding</keyword>
<comment type="catalytic activity">
    <reaction evidence="7">
        <text>a 2'-deoxycytidine in DNA + S-adenosyl-L-methionine = an N(4)-methyl-2'-deoxycytidine in DNA + S-adenosyl-L-homocysteine + H(+)</text>
        <dbReference type="Rhea" id="RHEA:16857"/>
        <dbReference type="Rhea" id="RHEA-COMP:11369"/>
        <dbReference type="Rhea" id="RHEA-COMP:13674"/>
        <dbReference type="ChEBI" id="CHEBI:15378"/>
        <dbReference type="ChEBI" id="CHEBI:57856"/>
        <dbReference type="ChEBI" id="CHEBI:59789"/>
        <dbReference type="ChEBI" id="CHEBI:85452"/>
        <dbReference type="ChEBI" id="CHEBI:137933"/>
        <dbReference type="EC" id="2.1.1.113"/>
    </reaction>
</comment>
<dbReference type="EMBL" id="JAAGWG010000007">
    <property type="protein sequence ID" value="NEK85253.1"/>
    <property type="molecule type" value="Genomic_DNA"/>
</dbReference>
<keyword evidence="3 11" id="KW-0808">Transferase</keyword>
<evidence type="ECO:0000313" key="12">
    <source>
        <dbReference type="Proteomes" id="UP000479241"/>
    </source>
</evidence>
<dbReference type="InterPro" id="IPR002941">
    <property type="entry name" value="DNA_methylase_N4/N6"/>
</dbReference>
<evidence type="ECO:0000313" key="11">
    <source>
        <dbReference type="EMBL" id="NEK85253.1"/>
    </source>
</evidence>
<sequence length="336" mass="37655">MADPFPAAAFPEASPTESSPRARRLPLVRRGDAFDLLDELEPNSVDLVLTSPPYWGLRTYGHDYNENILEEWKATGRAATEPPGYSWYRDHGGALGLEPYPQWYVAHLVEILSKLRRVLKPTGSLWLNIGDTYFGRWSSIRADGRQGLGESDRIRRRTPSGGWLLDKQLLLIPSRTAIALQDDGWIVRNDVIWAKPSVAPRPEADRLRLSHEHFFHVVQRPRQGRASYYYNLEAAEPDRLDVVAVGVRKGQDGHSATFPADLIRPRIESSCPPGGLVLDPFCGTGRSLVVAVESGRVAHGFELSERYAQAARANVRRAHLAVEQLVPRRDPSETSR</sequence>
<dbReference type="SUPFAM" id="SSF53335">
    <property type="entry name" value="S-adenosyl-L-methionine-dependent methyltransferases"/>
    <property type="match status" value="1"/>
</dbReference>
<dbReference type="GO" id="GO:0009307">
    <property type="term" value="P:DNA restriction-modification system"/>
    <property type="evidence" value="ECO:0007669"/>
    <property type="project" value="UniProtKB-KW"/>
</dbReference>
<keyword evidence="2 11" id="KW-0489">Methyltransferase</keyword>
<name>A0A6L9VZP9_9ACTN</name>
<keyword evidence="4" id="KW-0949">S-adenosyl-L-methionine</keyword>
<feature type="region of interest" description="Disordered" evidence="9">
    <location>
        <begin position="1"/>
        <end position="22"/>
    </location>
</feature>
<dbReference type="EC" id="2.1.1.-" evidence="8"/>
<dbReference type="Pfam" id="PF01555">
    <property type="entry name" value="N6_N4_Mtase"/>
    <property type="match status" value="1"/>
</dbReference>
<dbReference type="GO" id="GO:0015667">
    <property type="term" value="F:site-specific DNA-methyltransferase (cytosine-N4-specific) activity"/>
    <property type="evidence" value="ECO:0007669"/>
    <property type="project" value="UniProtKB-EC"/>
</dbReference>
<dbReference type="PROSITE" id="PS00093">
    <property type="entry name" value="N4_MTASE"/>
    <property type="match status" value="1"/>
</dbReference>
<dbReference type="PRINTS" id="PR00508">
    <property type="entry name" value="S21N4MTFRASE"/>
</dbReference>
<evidence type="ECO:0000256" key="8">
    <source>
        <dbReference type="RuleBase" id="RU362026"/>
    </source>
</evidence>
<dbReference type="Gene3D" id="3.40.50.150">
    <property type="entry name" value="Vaccinia Virus protein VP39"/>
    <property type="match status" value="1"/>
</dbReference>
<dbReference type="InterPro" id="IPR017985">
    <property type="entry name" value="MeTrfase_CN4_CS"/>
</dbReference>
<protein>
    <recommendedName>
        <fullName evidence="8">Methyltransferase</fullName>
        <ecNumber evidence="8">2.1.1.-</ecNumber>
    </recommendedName>
</protein>
<evidence type="ECO:0000256" key="7">
    <source>
        <dbReference type="ARBA" id="ARBA00049120"/>
    </source>
</evidence>
<evidence type="ECO:0000256" key="1">
    <source>
        <dbReference type="ARBA" id="ARBA00010203"/>
    </source>
</evidence>
<dbReference type="GO" id="GO:0032259">
    <property type="term" value="P:methylation"/>
    <property type="evidence" value="ECO:0007669"/>
    <property type="project" value="UniProtKB-KW"/>
</dbReference>
<dbReference type="InterPro" id="IPR001091">
    <property type="entry name" value="RM_Methyltransferase"/>
</dbReference>
<keyword evidence="5" id="KW-0680">Restriction system</keyword>
<dbReference type="InterPro" id="IPR029063">
    <property type="entry name" value="SAM-dependent_MTases_sf"/>
</dbReference>
<gene>
    <name evidence="11" type="ORF">GCU60_05675</name>
</gene>
<comment type="caution">
    <text evidence="11">The sequence shown here is derived from an EMBL/GenBank/DDBJ whole genome shotgun (WGS) entry which is preliminary data.</text>
</comment>
<evidence type="ECO:0000256" key="2">
    <source>
        <dbReference type="ARBA" id="ARBA00022603"/>
    </source>
</evidence>
<evidence type="ECO:0000259" key="10">
    <source>
        <dbReference type="Pfam" id="PF01555"/>
    </source>
</evidence>
<dbReference type="AlphaFoldDB" id="A0A6L9VZP9"/>
<proteinExistence type="inferred from homology"/>
<reference evidence="11 12" key="1">
    <citation type="submission" date="2019-12" db="EMBL/GenBank/DDBJ databases">
        <title>the WGS of Blastococcus saxobsidens 67B17.</title>
        <authorList>
            <person name="Jiang Z."/>
        </authorList>
    </citation>
    <scope>NUCLEOTIDE SEQUENCE [LARGE SCALE GENOMIC DNA]</scope>
    <source>
        <strain evidence="11 12">67B17</strain>
    </source>
</reference>
<dbReference type="RefSeq" id="WP_163203080.1">
    <property type="nucleotide sequence ID" value="NZ_JAAGWG010000007.1"/>
</dbReference>
<dbReference type="GO" id="GO:0003677">
    <property type="term" value="F:DNA binding"/>
    <property type="evidence" value="ECO:0007669"/>
    <property type="project" value="UniProtKB-KW"/>
</dbReference>
<evidence type="ECO:0000256" key="5">
    <source>
        <dbReference type="ARBA" id="ARBA00022747"/>
    </source>
</evidence>
<evidence type="ECO:0000256" key="4">
    <source>
        <dbReference type="ARBA" id="ARBA00022691"/>
    </source>
</evidence>
<evidence type="ECO:0000256" key="9">
    <source>
        <dbReference type="SAM" id="MobiDB-lite"/>
    </source>
</evidence>
<accession>A0A6L9VZP9</accession>
<comment type="similarity">
    <text evidence="1">Belongs to the N(4)/N(6)-methyltransferase family. N(4) subfamily.</text>
</comment>
<feature type="compositionally biased region" description="Low complexity" evidence="9">
    <location>
        <begin position="1"/>
        <end position="19"/>
    </location>
</feature>
<organism evidence="11 12">
    <name type="scientific">Blastococcus saxobsidens</name>
    <dbReference type="NCBI Taxonomy" id="138336"/>
    <lineage>
        <taxon>Bacteria</taxon>
        <taxon>Bacillati</taxon>
        <taxon>Actinomycetota</taxon>
        <taxon>Actinomycetes</taxon>
        <taxon>Geodermatophilales</taxon>
        <taxon>Geodermatophilaceae</taxon>
        <taxon>Blastococcus</taxon>
    </lineage>
</organism>
<dbReference type="Proteomes" id="UP000479241">
    <property type="component" value="Unassembled WGS sequence"/>
</dbReference>
<dbReference type="GO" id="GO:0008170">
    <property type="term" value="F:N-methyltransferase activity"/>
    <property type="evidence" value="ECO:0007669"/>
    <property type="project" value="InterPro"/>
</dbReference>
<evidence type="ECO:0000256" key="6">
    <source>
        <dbReference type="ARBA" id="ARBA00023125"/>
    </source>
</evidence>
<evidence type="ECO:0000256" key="3">
    <source>
        <dbReference type="ARBA" id="ARBA00022679"/>
    </source>
</evidence>
<feature type="domain" description="DNA methylase N-4/N-6" evidence="10">
    <location>
        <begin position="45"/>
        <end position="311"/>
    </location>
</feature>